<name>A0ABQ4RV45_9HYPH</name>
<gene>
    <name evidence="1" type="ORF">OCOJLMKI_1040</name>
</gene>
<dbReference type="RefSeq" id="WP_238243033.1">
    <property type="nucleotide sequence ID" value="NZ_BPQP01000016.1"/>
</dbReference>
<dbReference type="Proteomes" id="UP001055125">
    <property type="component" value="Unassembled WGS sequence"/>
</dbReference>
<dbReference type="SUPFAM" id="SSF52540">
    <property type="entry name" value="P-loop containing nucleoside triphosphate hydrolases"/>
    <property type="match status" value="1"/>
</dbReference>
<comment type="caution">
    <text evidence="1">The sequence shown here is derived from an EMBL/GenBank/DDBJ whole genome shotgun (WGS) entry which is preliminary data.</text>
</comment>
<evidence type="ECO:0000313" key="1">
    <source>
        <dbReference type="EMBL" id="GJD93842.1"/>
    </source>
</evidence>
<dbReference type="EMBL" id="BPQP01000016">
    <property type="protein sequence ID" value="GJD93842.1"/>
    <property type="molecule type" value="Genomic_DNA"/>
</dbReference>
<reference evidence="1" key="1">
    <citation type="journal article" date="2021" name="Front. Microbiol.">
        <title>Comprehensive Comparative Genomics and Phenotyping of Methylobacterium Species.</title>
        <authorList>
            <person name="Alessa O."/>
            <person name="Ogura Y."/>
            <person name="Fujitani Y."/>
            <person name="Takami H."/>
            <person name="Hayashi T."/>
            <person name="Sahin N."/>
            <person name="Tani A."/>
        </authorList>
    </citation>
    <scope>NUCLEOTIDE SEQUENCE</scope>
    <source>
        <strain evidence="1">DSM 19015</strain>
    </source>
</reference>
<evidence type="ECO:0008006" key="3">
    <source>
        <dbReference type="Google" id="ProtNLM"/>
    </source>
</evidence>
<sequence>MRRAIVHIGMPRTGSTSLQHVLATLQPALAGEGVLYPEVKPRSFPWPSPNHQPFGETLDGRRPAHEKAECLAMLSEALSTTEADTVILSYEDFAQQQRRFRVPEILRDVLGRHGFAMDVAVVVKAPSEHLNSLYTHRAQLVAERRSFRAFGRQYWRSGRFDYHALIEPWLAASEGRVAAVPLRDRRSGDPLIQRVIRAMGLEARIGSLVGATNRNVIDNRSPGPIVVEASRRLRGLRAHRQVGVHPREIGHFMDSRAWSRGWDEISFRGDAPEIDAGVDARFAAANDRFAQRLWGAPWSAVAADAPPRPPNELAGRPIPPEIAERVETVLRETTEHFRLRRPPSWRAGALNRLDEEATRLARVVGYSRWRVL</sequence>
<proteinExistence type="predicted"/>
<evidence type="ECO:0000313" key="2">
    <source>
        <dbReference type="Proteomes" id="UP001055125"/>
    </source>
</evidence>
<accession>A0ABQ4RV45</accession>
<organism evidence="1 2">
    <name type="scientific">Methylobacterium iners</name>
    <dbReference type="NCBI Taxonomy" id="418707"/>
    <lineage>
        <taxon>Bacteria</taxon>
        <taxon>Pseudomonadati</taxon>
        <taxon>Pseudomonadota</taxon>
        <taxon>Alphaproteobacteria</taxon>
        <taxon>Hyphomicrobiales</taxon>
        <taxon>Methylobacteriaceae</taxon>
        <taxon>Methylobacterium</taxon>
    </lineage>
</organism>
<reference evidence="1" key="2">
    <citation type="submission" date="2021-08" db="EMBL/GenBank/DDBJ databases">
        <authorList>
            <person name="Tani A."/>
            <person name="Ola A."/>
            <person name="Ogura Y."/>
            <person name="Katsura K."/>
            <person name="Hayashi T."/>
        </authorList>
    </citation>
    <scope>NUCLEOTIDE SEQUENCE</scope>
    <source>
        <strain evidence="1">DSM 19015</strain>
    </source>
</reference>
<keyword evidence="2" id="KW-1185">Reference proteome</keyword>
<protein>
    <recommendedName>
        <fullName evidence="3">Sulfotransferase</fullName>
    </recommendedName>
</protein>
<dbReference type="InterPro" id="IPR027417">
    <property type="entry name" value="P-loop_NTPase"/>
</dbReference>